<reference evidence="2" key="1">
    <citation type="submission" date="2012-02" db="EMBL/GenBank/DDBJ databases">
        <title>Genome sequencing of Giardia lamblia Genotypes A2 and B isolates (DH and GS) and comparative analysis with the genomes of Genotypes A1 and E (WB and Pig).</title>
        <authorList>
            <person name="Adam R."/>
            <person name="Dahlstrom E."/>
            <person name="Martens C."/>
            <person name="Bruno D."/>
            <person name="Barbian K."/>
            <person name="Porcella S.F."/>
            <person name="Nash T."/>
        </authorList>
    </citation>
    <scope>NUCLEOTIDE SEQUENCE</scope>
    <source>
        <strain evidence="2">DH</strain>
    </source>
</reference>
<evidence type="ECO:0000313" key="1">
    <source>
        <dbReference type="EMBL" id="ESU36474.1"/>
    </source>
</evidence>
<dbReference type="VEuPathDB" id="GiardiaDB:GL50803_002824"/>
<dbReference type="EMBL" id="AHGT01000046">
    <property type="protein sequence ID" value="ESU36474.1"/>
    <property type="molecule type" value="Genomic_DNA"/>
</dbReference>
<accession>V6TCM8</accession>
<reference evidence="1 2" key="2">
    <citation type="journal article" date="2013" name="Genome Biol. Evol.">
        <title>Genome sequencing of Giardia lamblia genotypes A2 and B isolates (DH and GS) and comparative analysis with the genomes of genotypes A1 and E (WB and Pig).</title>
        <authorList>
            <person name="Adam R.D."/>
            <person name="Dahlstrom E.W."/>
            <person name="Martens C.A."/>
            <person name="Bruno D.P."/>
            <person name="Barbian K.D."/>
            <person name="Ricklefs S.M."/>
            <person name="Hernandez M.M."/>
            <person name="Narla N.P."/>
            <person name="Patel R.B."/>
            <person name="Porcella S.F."/>
            <person name="Nash T.E."/>
        </authorList>
    </citation>
    <scope>NUCLEOTIDE SEQUENCE [LARGE SCALE GENOMIC DNA]</scope>
    <source>
        <strain evidence="1 2">DH</strain>
    </source>
</reference>
<comment type="caution">
    <text evidence="1">The sequence shown here is derived from an EMBL/GenBank/DDBJ whole genome shotgun (WGS) entry which is preliminary data.</text>
</comment>
<name>V6TCM8_GIAIN</name>
<organism evidence="1 2">
    <name type="scientific">Giardia intestinalis</name>
    <name type="common">Giardia lamblia</name>
    <dbReference type="NCBI Taxonomy" id="5741"/>
    <lineage>
        <taxon>Eukaryota</taxon>
        <taxon>Metamonada</taxon>
        <taxon>Diplomonadida</taxon>
        <taxon>Hexamitidae</taxon>
        <taxon>Giardiinae</taxon>
        <taxon>Giardia</taxon>
    </lineage>
</organism>
<dbReference type="VEuPathDB" id="GiardiaDB:QR46_1427"/>
<dbReference type="VEuPathDB" id="GiardiaDB:DHA2_150555"/>
<dbReference type="VEuPathDB" id="GiardiaDB:GL50581_3148"/>
<sequence length="193" mass="22056">MEHLKAKMFLPPIHCKKPYTARDRVLFYSPTIQLQPPAPIRGLSCNAHQGYHDPPRPVTQKYSPAEICDCNGATTLLAGNKYLLSYGDKALTGPYELRKKGLHPCDHWPGPVPQKPEYVRTKQPLAIHSVRIAITQTPTHNVEHETLRPKPIRLIPQYEELKTRQYKSKGAEFTEEWANEPRACHIHVENVIN</sequence>
<dbReference type="Proteomes" id="UP000018320">
    <property type="component" value="Unassembled WGS sequence"/>
</dbReference>
<protein>
    <submittedName>
        <fullName evidence="1">Uncharacterized protein</fullName>
    </submittedName>
</protein>
<proteinExistence type="predicted"/>
<gene>
    <name evidence="1" type="ORF">DHA2_150555</name>
</gene>
<evidence type="ECO:0000313" key="2">
    <source>
        <dbReference type="Proteomes" id="UP000018320"/>
    </source>
</evidence>
<dbReference type="AlphaFoldDB" id="V6TCM8"/>